<organism evidence="2 3">
    <name type="scientific">Hohenbuehelia grisea</name>
    <dbReference type="NCBI Taxonomy" id="104357"/>
    <lineage>
        <taxon>Eukaryota</taxon>
        <taxon>Fungi</taxon>
        <taxon>Dikarya</taxon>
        <taxon>Basidiomycota</taxon>
        <taxon>Agaricomycotina</taxon>
        <taxon>Agaricomycetes</taxon>
        <taxon>Agaricomycetidae</taxon>
        <taxon>Agaricales</taxon>
        <taxon>Pleurotineae</taxon>
        <taxon>Pleurotaceae</taxon>
        <taxon>Hohenbuehelia</taxon>
    </lineage>
</organism>
<dbReference type="Proteomes" id="UP001556367">
    <property type="component" value="Unassembled WGS sequence"/>
</dbReference>
<proteinExistence type="predicted"/>
<protein>
    <submittedName>
        <fullName evidence="2">Uncharacterized protein</fullName>
    </submittedName>
</protein>
<feature type="transmembrane region" description="Helical" evidence="1">
    <location>
        <begin position="20"/>
        <end position="43"/>
    </location>
</feature>
<feature type="transmembrane region" description="Helical" evidence="1">
    <location>
        <begin position="134"/>
        <end position="158"/>
    </location>
</feature>
<evidence type="ECO:0000313" key="3">
    <source>
        <dbReference type="Proteomes" id="UP001556367"/>
    </source>
</evidence>
<feature type="transmembrane region" description="Helical" evidence="1">
    <location>
        <begin position="251"/>
        <end position="270"/>
    </location>
</feature>
<feature type="transmembrane region" description="Helical" evidence="1">
    <location>
        <begin position="220"/>
        <end position="245"/>
    </location>
</feature>
<keyword evidence="3" id="KW-1185">Reference proteome</keyword>
<comment type="caution">
    <text evidence="2">The sequence shown here is derived from an EMBL/GenBank/DDBJ whole genome shotgun (WGS) entry which is preliminary data.</text>
</comment>
<sequence length="343" mass="39177">MLRSYHRRFFMVRRILPGYPNALLTLWPGIYCSLFFEAMYIIVKKKIMSKTLPSKVFFIGSVLMFIIATIHIALNLYRLLKGYIWLVDTVKPETYFLDLGRWENVAHNAFNAIMTWIADFLVIYRCFLVWNNNYYIIIVPSLLVIMSIISNAIALDLFTKVPFGTIFGPNLIHWMNTIYALALVQNTMTTGLIAYRIWAQERDTRRVGIHSNGSKSSLMPIVRIIVESAAIYSLELLVLIILYALGHNGQFVVQEAVVPTVGIVFTLMTVRIAMRSSKSLATTEVQSPTIRWRRYPGTDTTATTEFPMTVHSVVTTDAIDLKPTEDTYLETDMSMDKRGPYAA</sequence>
<dbReference type="EMBL" id="JASNQZ010000006">
    <property type="protein sequence ID" value="KAL0955938.1"/>
    <property type="molecule type" value="Genomic_DNA"/>
</dbReference>
<evidence type="ECO:0000313" key="2">
    <source>
        <dbReference type="EMBL" id="KAL0955938.1"/>
    </source>
</evidence>
<accession>A0ABR3JJJ8</accession>
<gene>
    <name evidence="2" type="ORF">HGRIS_002123</name>
</gene>
<keyword evidence="1" id="KW-1133">Transmembrane helix</keyword>
<feature type="transmembrane region" description="Helical" evidence="1">
    <location>
        <begin position="178"/>
        <end position="199"/>
    </location>
</feature>
<evidence type="ECO:0000256" key="1">
    <source>
        <dbReference type="SAM" id="Phobius"/>
    </source>
</evidence>
<feature type="transmembrane region" description="Helical" evidence="1">
    <location>
        <begin position="55"/>
        <end position="77"/>
    </location>
</feature>
<reference evidence="3" key="1">
    <citation type="submission" date="2024-06" db="EMBL/GenBank/DDBJ databases">
        <title>Multi-omics analyses provide insights into the biosynthesis of the anticancer antibiotic pleurotin in Hohenbuehelia grisea.</title>
        <authorList>
            <person name="Weaver J.A."/>
            <person name="Alberti F."/>
        </authorList>
    </citation>
    <scope>NUCLEOTIDE SEQUENCE [LARGE SCALE GENOMIC DNA]</scope>
    <source>
        <strain evidence="3">T-177</strain>
    </source>
</reference>
<keyword evidence="1" id="KW-0812">Transmembrane</keyword>
<name>A0ABR3JJJ8_9AGAR</name>
<keyword evidence="1" id="KW-0472">Membrane</keyword>